<keyword evidence="2" id="KW-0472">Membrane</keyword>
<dbReference type="AlphaFoldDB" id="Q6IKZ7"/>
<evidence type="ECO:0000256" key="1">
    <source>
        <dbReference type="SAM" id="MobiDB-lite"/>
    </source>
</evidence>
<keyword evidence="2" id="KW-1133">Transmembrane helix</keyword>
<feature type="compositionally biased region" description="Acidic residues" evidence="1">
    <location>
        <begin position="43"/>
        <end position="53"/>
    </location>
</feature>
<evidence type="ECO:0000313" key="3">
    <source>
        <dbReference type="EMBL" id="DAA03062.1"/>
    </source>
</evidence>
<name>Q6IKZ7_DROME</name>
<proteinExistence type="predicted"/>
<reference evidence="3" key="1">
    <citation type="journal article" date="2003" name="Genome Biol.">
        <title>An integrated gene annotation and transcriptional profiling approach towards the full gene content of the Drosophila genome.</title>
        <authorList>
            <person name="Hild M."/>
            <person name="Beckmann B."/>
            <person name="Haas S.A."/>
            <person name="Koch B."/>
            <person name="Solovyev V."/>
            <person name="Busold C."/>
            <person name="Fellenberg K."/>
            <person name="Boutros M."/>
            <person name="Vingron M."/>
            <person name="Sauer F."/>
            <person name="Hoheisel J.D."/>
            <person name="Paro R."/>
        </authorList>
    </citation>
    <scope>NUCLEOTIDE SEQUENCE</scope>
</reference>
<protein>
    <submittedName>
        <fullName evidence="3">HDC10939</fullName>
    </submittedName>
</protein>
<organism evidence="3">
    <name type="scientific">Drosophila melanogaster</name>
    <name type="common">Fruit fly</name>
    <dbReference type="NCBI Taxonomy" id="7227"/>
    <lineage>
        <taxon>Eukaryota</taxon>
        <taxon>Metazoa</taxon>
        <taxon>Ecdysozoa</taxon>
        <taxon>Arthropoda</taxon>
        <taxon>Hexapoda</taxon>
        <taxon>Insecta</taxon>
        <taxon>Pterygota</taxon>
        <taxon>Neoptera</taxon>
        <taxon>Endopterygota</taxon>
        <taxon>Diptera</taxon>
        <taxon>Brachycera</taxon>
        <taxon>Muscomorpha</taxon>
        <taxon>Ephydroidea</taxon>
        <taxon>Drosophilidae</taxon>
        <taxon>Drosophila</taxon>
        <taxon>Sophophora</taxon>
    </lineage>
</organism>
<gene>
    <name evidence="3" type="ORF">HDC10939</name>
</gene>
<feature type="region of interest" description="Disordered" evidence="1">
    <location>
        <begin position="31"/>
        <end position="53"/>
    </location>
</feature>
<sequence length="53" mass="5862">MHFKGGKLGGVSIKTLFILILTAPTTMVVTGRGVRKSSKEQELELEEQDNEED</sequence>
<evidence type="ECO:0000256" key="2">
    <source>
        <dbReference type="SAM" id="Phobius"/>
    </source>
</evidence>
<keyword evidence="2" id="KW-0812">Transmembrane</keyword>
<dbReference type="EMBL" id="BK002219">
    <property type="protein sequence ID" value="DAA03062.1"/>
    <property type="molecule type" value="Genomic_DNA"/>
</dbReference>
<accession>Q6IKZ7</accession>
<feature type="transmembrane region" description="Helical" evidence="2">
    <location>
        <begin position="12"/>
        <end position="31"/>
    </location>
</feature>